<comment type="caution">
    <text evidence="3">The sequence shown here is derived from an EMBL/GenBank/DDBJ whole genome shotgun (WGS) entry which is preliminary data.</text>
</comment>
<accession>A0A255GP85</accession>
<dbReference type="PANTHER" id="PTHR35176:SF6">
    <property type="entry name" value="HEME OXYGENASE HI_0854-RELATED"/>
    <property type="match status" value="1"/>
</dbReference>
<protein>
    <submittedName>
        <fullName evidence="3">PPOX class F420-dependent enzyme</fullName>
    </submittedName>
</protein>
<dbReference type="NCBIfam" id="TIGR03618">
    <property type="entry name" value="Rv1155_F420"/>
    <property type="match status" value="1"/>
</dbReference>
<accession>A0A4R6LQS3</accession>
<dbReference type="Proteomes" id="UP000215896">
    <property type="component" value="Unassembled WGS sequence"/>
</dbReference>
<feature type="domain" description="Pyridoxamine 5'-phosphate oxidase N-terminal" evidence="2">
    <location>
        <begin position="8"/>
        <end position="130"/>
    </location>
</feature>
<dbReference type="GO" id="GO:0016627">
    <property type="term" value="F:oxidoreductase activity, acting on the CH-CH group of donors"/>
    <property type="evidence" value="ECO:0007669"/>
    <property type="project" value="TreeGrafter"/>
</dbReference>
<dbReference type="InterPro" id="IPR019920">
    <property type="entry name" value="F420-binding_dom_put"/>
</dbReference>
<sequence length="135" mass="15350">MSKGAPTGKVMDLLREPNPAVMATVRSDGQPVSVATWYLIEDDGRVLFNLDAERVRLQHLKNDGRIALTAMKDGEWYTHVSIQGHVVEVVDDPDLVDIDRLAKHYTGKEYPTRDRKRVSVRAEIDRWHGWGDAKE</sequence>
<keyword evidence="1" id="KW-0560">Oxidoreductase</keyword>
<evidence type="ECO:0000259" key="2">
    <source>
        <dbReference type="Pfam" id="PF01243"/>
    </source>
</evidence>
<dbReference type="InterPro" id="IPR052019">
    <property type="entry name" value="F420H2_bilvrd_red/Heme_oxyg"/>
</dbReference>
<dbReference type="RefSeq" id="WP_094356699.1">
    <property type="nucleotide sequence ID" value="NZ_NMVK01000009.1"/>
</dbReference>
<dbReference type="Pfam" id="PF01243">
    <property type="entry name" value="PNPOx_N"/>
    <property type="match status" value="1"/>
</dbReference>
<gene>
    <name evidence="3" type="ORF">CGZ94_01705</name>
</gene>
<reference evidence="3 4" key="1">
    <citation type="submission" date="2017-07" db="EMBL/GenBank/DDBJ databases">
        <title>Draft whole genome sequences of clinical Proprionibacteriaceae strains.</title>
        <authorList>
            <person name="Bernier A.-M."/>
            <person name="Bernard K."/>
            <person name="Domingo M.-C."/>
        </authorList>
    </citation>
    <scope>NUCLEOTIDE SEQUENCE [LARGE SCALE GENOMIC DNA]</scope>
    <source>
        <strain evidence="3 4">NML 030167</strain>
    </source>
</reference>
<proteinExistence type="predicted"/>
<evidence type="ECO:0000313" key="3">
    <source>
        <dbReference type="EMBL" id="OYO17627.1"/>
    </source>
</evidence>
<dbReference type="EMBL" id="NMVO01000001">
    <property type="protein sequence ID" value="OYO17627.1"/>
    <property type="molecule type" value="Genomic_DNA"/>
</dbReference>
<dbReference type="InterPro" id="IPR011576">
    <property type="entry name" value="Pyridox_Oxase_N"/>
</dbReference>
<evidence type="ECO:0000256" key="1">
    <source>
        <dbReference type="ARBA" id="ARBA00023002"/>
    </source>
</evidence>
<dbReference type="Gene3D" id="2.30.110.10">
    <property type="entry name" value="Electron Transport, Fmn-binding Protein, Chain A"/>
    <property type="match status" value="1"/>
</dbReference>
<dbReference type="SUPFAM" id="SSF50475">
    <property type="entry name" value="FMN-binding split barrel"/>
    <property type="match status" value="1"/>
</dbReference>
<dbReference type="OrthoDB" id="162914at2"/>
<dbReference type="InterPro" id="IPR012349">
    <property type="entry name" value="Split_barrel_FMN-bd"/>
</dbReference>
<keyword evidence="4" id="KW-1185">Reference proteome</keyword>
<dbReference type="AlphaFoldDB" id="A0A255GP85"/>
<dbReference type="PANTHER" id="PTHR35176">
    <property type="entry name" value="HEME OXYGENASE HI_0854-RELATED"/>
    <property type="match status" value="1"/>
</dbReference>
<organism evidence="3 4">
    <name type="scientific">Enemella evansiae</name>
    <dbReference type="NCBI Taxonomy" id="2016499"/>
    <lineage>
        <taxon>Bacteria</taxon>
        <taxon>Bacillati</taxon>
        <taxon>Actinomycetota</taxon>
        <taxon>Actinomycetes</taxon>
        <taxon>Propionibacteriales</taxon>
        <taxon>Propionibacteriaceae</taxon>
        <taxon>Enemella</taxon>
    </lineage>
</organism>
<evidence type="ECO:0000313" key="4">
    <source>
        <dbReference type="Proteomes" id="UP000215896"/>
    </source>
</evidence>
<dbReference type="GO" id="GO:0005829">
    <property type="term" value="C:cytosol"/>
    <property type="evidence" value="ECO:0007669"/>
    <property type="project" value="TreeGrafter"/>
</dbReference>
<name>A0A255GP85_9ACTN</name>
<dbReference type="GO" id="GO:0070967">
    <property type="term" value="F:coenzyme F420 binding"/>
    <property type="evidence" value="ECO:0007669"/>
    <property type="project" value="TreeGrafter"/>
</dbReference>